<gene>
    <name evidence="5" type="ORF">pdam_00015494</name>
</gene>
<dbReference type="AlphaFoldDB" id="A0A3M6UPW9"/>
<dbReference type="Gene3D" id="1.25.40.20">
    <property type="entry name" value="Ankyrin repeat-containing domain"/>
    <property type="match status" value="1"/>
</dbReference>
<evidence type="ECO:0000256" key="3">
    <source>
        <dbReference type="PROSITE-ProRule" id="PRU00023"/>
    </source>
</evidence>
<keyword evidence="2 3" id="KW-0040">ANK repeat</keyword>
<dbReference type="PANTHER" id="PTHR46680:SF2">
    <property type="entry name" value="NF-KAPPA-B INHIBITOR ZETA"/>
    <property type="match status" value="1"/>
</dbReference>
<name>A0A3M6UPW9_POCDA</name>
<evidence type="ECO:0000313" key="6">
    <source>
        <dbReference type="Proteomes" id="UP000275408"/>
    </source>
</evidence>
<dbReference type="InterPro" id="IPR051070">
    <property type="entry name" value="NF-kappa-B_inhibitor"/>
</dbReference>
<dbReference type="InterPro" id="IPR002110">
    <property type="entry name" value="Ankyrin_rpt"/>
</dbReference>
<dbReference type="OrthoDB" id="10254947at2759"/>
<dbReference type="Pfam" id="PF12796">
    <property type="entry name" value="Ank_2"/>
    <property type="match status" value="1"/>
</dbReference>
<keyword evidence="1" id="KW-0677">Repeat</keyword>
<keyword evidence="6" id="KW-1185">Reference proteome</keyword>
<dbReference type="PROSITE" id="PS50297">
    <property type="entry name" value="ANK_REP_REGION"/>
    <property type="match status" value="1"/>
</dbReference>
<comment type="caution">
    <text evidence="5">The sequence shown here is derived from an EMBL/GenBank/DDBJ whole genome shotgun (WGS) entry which is preliminary data.</text>
</comment>
<dbReference type="InterPro" id="IPR036770">
    <property type="entry name" value="Ankyrin_rpt-contain_sf"/>
</dbReference>
<feature type="compositionally biased region" description="Basic residues" evidence="4">
    <location>
        <begin position="1"/>
        <end position="11"/>
    </location>
</feature>
<evidence type="ECO:0000256" key="4">
    <source>
        <dbReference type="SAM" id="MobiDB-lite"/>
    </source>
</evidence>
<dbReference type="PROSITE" id="PS50088">
    <property type="entry name" value="ANK_REPEAT"/>
    <property type="match status" value="1"/>
</dbReference>
<dbReference type="GO" id="GO:0071356">
    <property type="term" value="P:cellular response to tumor necrosis factor"/>
    <property type="evidence" value="ECO:0007669"/>
    <property type="project" value="TreeGrafter"/>
</dbReference>
<evidence type="ECO:0000256" key="2">
    <source>
        <dbReference type="ARBA" id="ARBA00023043"/>
    </source>
</evidence>
<evidence type="ECO:0000256" key="1">
    <source>
        <dbReference type="ARBA" id="ARBA00022737"/>
    </source>
</evidence>
<accession>A0A3M6UPW9</accession>
<reference evidence="5 6" key="1">
    <citation type="journal article" date="2018" name="Sci. Rep.">
        <title>Comparative analysis of the Pocillopora damicornis genome highlights role of immune system in coral evolution.</title>
        <authorList>
            <person name="Cunning R."/>
            <person name="Bay R.A."/>
            <person name="Gillette P."/>
            <person name="Baker A.C."/>
            <person name="Traylor-Knowles N."/>
        </authorList>
    </citation>
    <scope>NUCLEOTIDE SEQUENCE [LARGE SCALE GENOMIC DNA]</scope>
    <source>
        <strain evidence="5">RSMAS</strain>
        <tissue evidence="5">Whole animal</tissue>
    </source>
</reference>
<feature type="repeat" description="ANK" evidence="3">
    <location>
        <begin position="183"/>
        <end position="215"/>
    </location>
</feature>
<dbReference type="SUPFAM" id="SSF48403">
    <property type="entry name" value="Ankyrin repeat"/>
    <property type="match status" value="1"/>
</dbReference>
<dbReference type="EMBL" id="RCHS01001014">
    <property type="protein sequence ID" value="RMX55743.1"/>
    <property type="molecule type" value="Genomic_DNA"/>
</dbReference>
<proteinExistence type="predicted"/>
<dbReference type="STRING" id="46731.A0A3M6UPW9"/>
<feature type="region of interest" description="Disordered" evidence="4">
    <location>
        <begin position="1"/>
        <end position="84"/>
    </location>
</feature>
<evidence type="ECO:0000313" key="5">
    <source>
        <dbReference type="EMBL" id="RMX55743.1"/>
    </source>
</evidence>
<sequence>MSGESRKRRHGSATTGKECVGLDPLDEERRSTVENKPPSVLACVTDPIEGDSGLDKSSSLSDDLHGKQGSKANSKKEATEHDEADIVDVKASSSSKVVSGLSTLGEVADPSPSNTNVTTPHTLVQSNDCVRTVAETSPMPDLFAQDDDGDTFLHISVVQGDQPLSQFFIEKMKSRGVDIFNKLRQTPLHLAVITHQKYLVEKLVEGGADVNLMDRHGQTALHLACQNGDIHSVLAIRDVTHRCHMQIRLDLKNFQGEHITTVPRGAAVD</sequence>
<dbReference type="GO" id="GO:0051059">
    <property type="term" value="F:NF-kappaB binding"/>
    <property type="evidence" value="ECO:0007669"/>
    <property type="project" value="TreeGrafter"/>
</dbReference>
<dbReference type="SMART" id="SM00248">
    <property type="entry name" value="ANK"/>
    <property type="match status" value="3"/>
</dbReference>
<dbReference type="GO" id="GO:0005829">
    <property type="term" value="C:cytosol"/>
    <property type="evidence" value="ECO:0007669"/>
    <property type="project" value="TreeGrafter"/>
</dbReference>
<dbReference type="PANTHER" id="PTHR46680">
    <property type="entry name" value="NF-KAPPA-B INHIBITOR ALPHA"/>
    <property type="match status" value="1"/>
</dbReference>
<organism evidence="5 6">
    <name type="scientific">Pocillopora damicornis</name>
    <name type="common">Cauliflower coral</name>
    <name type="synonym">Millepora damicornis</name>
    <dbReference type="NCBI Taxonomy" id="46731"/>
    <lineage>
        <taxon>Eukaryota</taxon>
        <taxon>Metazoa</taxon>
        <taxon>Cnidaria</taxon>
        <taxon>Anthozoa</taxon>
        <taxon>Hexacorallia</taxon>
        <taxon>Scleractinia</taxon>
        <taxon>Astrocoeniina</taxon>
        <taxon>Pocilloporidae</taxon>
        <taxon>Pocillopora</taxon>
    </lineage>
</organism>
<protein>
    <submittedName>
        <fullName evidence="5">Uncharacterized protein</fullName>
    </submittedName>
</protein>
<dbReference type="Proteomes" id="UP000275408">
    <property type="component" value="Unassembled WGS sequence"/>
</dbReference>